<dbReference type="Proteomes" id="UP000007472">
    <property type="component" value="Chromosome"/>
</dbReference>
<sequence length="229" mass="27201">MKFGRILIAFLIAVLATLAVNTFFKKQYPADISQDLFDQCFFSRPKADSNNREQEVKFCKKAVSEFQNSVPYDAYEDFYQNLYENYKRAFSHKYRNEDLFTSISPSDKSIFNVMDTTIYKDASAEQGFMESSRVYFDPARFEEHFNKDQTYRTIDRNIAINICMVFIYGQNYKTFPAQEDQFKLCENRFNFLQNTLSFKEFLNSKFDYSGQNKENLYYNTLYGIPTKED</sequence>
<dbReference type="EMBL" id="CP002456">
    <property type="protein sequence ID" value="ADU92362.1"/>
    <property type="molecule type" value="Genomic_DNA"/>
</dbReference>
<name>A0A654KIW6_TAYEM</name>
<protein>
    <submittedName>
        <fullName evidence="1">Uncharacterized protein</fullName>
    </submittedName>
</protein>
<accession>A0A654KIW6</accession>
<evidence type="ECO:0000313" key="2">
    <source>
        <dbReference type="Proteomes" id="UP000007472"/>
    </source>
</evidence>
<dbReference type="AlphaFoldDB" id="A0A654KIW6"/>
<evidence type="ECO:0000313" key="1">
    <source>
        <dbReference type="EMBL" id="ADU92362.1"/>
    </source>
</evidence>
<dbReference type="KEGG" id="teq:TEQUI_1448"/>
<reference evidence="1 2" key="1">
    <citation type="journal article" date="2011" name="J. Bacteriol.">
        <title>Genome sequence of Taylorella equigenitalis MCE9, the causative agent of contagious equine metritis.</title>
        <authorList>
            <person name="Hebert L."/>
            <person name="Moumen B."/>
            <person name="Duquesne F."/>
            <person name="Breuil M.F."/>
            <person name="Laugier C."/>
            <person name="Batto J.M."/>
            <person name="Renault P."/>
            <person name="Petry S."/>
        </authorList>
    </citation>
    <scope>NUCLEOTIDE SEQUENCE [LARGE SCALE GENOMIC DNA]</scope>
    <source>
        <strain evidence="1 2">MCE9</strain>
    </source>
</reference>
<organism evidence="1 2">
    <name type="scientific">Taylorella equigenitalis (strain MCE9)</name>
    <dbReference type="NCBI Taxonomy" id="937774"/>
    <lineage>
        <taxon>Bacteria</taxon>
        <taxon>Pseudomonadati</taxon>
        <taxon>Pseudomonadota</taxon>
        <taxon>Betaproteobacteria</taxon>
        <taxon>Burkholderiales</taxon>
        <taxon>Alcaligenaceae</taxon>
        <taxon>Taylorella</taxon>
    </lineage>
</organism>
<proteinExistence type="predicted"/>
<gene>
    <name evidence="1" type="ordered locus">TEQUI_1448</name>
</gene>